<keyword evidence="2" id="KW-1185">Reference proteome</keyword>
<dbReference type="CDD" id="cd00117">
    <property type="entry name" value="TFP"/>
    <property type="match status" value="1"/>
</dbReference>
<evidence type="ECO:0000313" key="2">
    <source>
        <dbReference type="Proteomes" id="UP001519460"/>
    </source>
</evidence>
<sequence length="519" mass="57147">MIVRLCVVTVQVSNTREQAGAVYFKDSPSDTVVCGNCANENQLSPHHCHANEHIGEYGGLVSSLRDADGMERTKEYVVNTTLELYKYLHPCASTAEAALVMFYGQTDIPPANSSYWHTGNIAAVNIPLIGRRRRDVYYNSENALLKAQLSDIAHHQGVACIQKIIDIFKDSAARTWKNKYPQFHTPAQQATCTTCSGLDCLKTPPVHHCSKQQTFCVTTVRDTPHGREITRGCADQATCENVESVQTLQNPECSNVDHHITQHDNVCQFCCVGNNCNQPPNIAPQPSTAYMPPDHLSYGVCTVCEGLDCILGDQLLMQRPPLQPPRNVKLHTTTKLLRAVTSKQVPLWFTRHTIIQLLMQRPALQPPQQEHIIKLHTAKRLPAVISKQAILQLPAPVWFTRHTIFQWDTLQVNNTGEWKPGNCTVCAGLGCLLVNGPAKCDDGKPYCFVKVVDGTGGSRDVSRGCAAGSECSMPSASCKTVDSNLLSAGTVCHFCCTGANCNASPDLIPEAHTRYPRWF</sequence>
<organism evidence="1 2">
    <name type="scientific">Batillaria attramentaria</name>
    <dbReference type="NCBI Taxonomy" id="370345"/>
    <lineage>
        <taxon>Eukaryota</taxon>
        <taxon>Metazoa</taxon>
        <taxon>Spiralia</taxon>
        <taxon>Lophotrochozoa</taxon>
        <taxon>Mollusca</taxon>
        <taxon>Gastropoda</taxon>
        <taxon>Caenogastropoda</taxon>
        <taxon>Sorbeoconcha</taxon>
        <taxon>Cerithioidea</taxon>
        <taxon>Batillariidae</taxon>
        <taxon>Batillaria</taxon>
    </lineage>
</organism>
<accession>A0ABD0LB26</accession>
<gene>
    <name evidence="1" type="ORF">BaRGS_00012357</name>
</gene>
<comment type="caution">
    <text evidence="1">The sequence shown here is derived from an EMBL/GenBank/DDBJ whole genome shotgun (WGS) entry which is preliminary data.</text>
</comment>
<dbReference type="Proteomes" id="UP001519460">
    <property type="component" value="Unassembled WGS sequence"/>
</dbReference>
<protein>
    <submittedName>
        <fullName evidence="1">Uncharacterized protein</fullName>
    </submittedName>
</protein>
<name>A0ABD0LB26_9CAEN</name>
<evidence type="ECO:0000313" key="1">
    <source>
        <dbReference type="EMBL" id="KAK7496435.1"/>
    </source>
</evidence>
<dbReference type="AlphaFoldDB" id="A0ABD0LB26"/>
<proteinExistence type="predicted"/>
<reference evidence="1 2" key="1">
    <citation type="journal article" date="2023" name="Sci. Data">
        <title>Genome assembly of the Korean intertidal mud-creeper Batillaria attramentaria.</title>
        <authorList>
            <person name="Patra A.K."/>
            <person name="Ho P.T."/>
            <person name="Jun S."/>
            <person name="Lee S.J."/>
            <person name="Kim Y."/>
            <person name="Won Y.J."/>
        </authorList>
    </citation>
    <scope>NUCLEOTIDE SEQUENCE [LARGE SCALE GENOMIC DNA]</scope>
    <source>
        <strain evidence="1">Wonlab-2016</strain>
    </source>
</reference>
<dbReference type="EMBL" id="JACVVK020000067">
    <property type="protein sequence ID" value="KAK7496435.1"/>
    <property type="molecule type" value="Genomic_DNA"/>
</dbReference>